<feature type="domain" description="Aminotransferase-like plant mobile" evidence="1">
    <location>
        <begin position="214"/>
        <end position="332"/>
    </location>
</feature>
<dbReference type="AlphaFoldDB" id="A0A5N6M9N7"/>
<accession>A0A5N6M9N7</accession>
<dbReference type="InterPro" id="IPR044824">
    <property type="entry name" value="MAIN-like"/>
</dbReference>
<dbReference type="Gene3D" id="1.10.10.1290">
    <property type="entry name" value="Transcriptional regulator DELLA, N-terminal domain"/>
    <property type="match status" value="1"/>
</dbReference>
<dbReference type="EMBL" id="SZYD01000016">
    <property type="protein sequence ID" value="KAD3337359.1"/>
    <property type="molecule type" value="Genomic_DNA"/>
</dbReference>
<dbReference type="GO" id="GO:0010073">
    <property type="term" value="P:meristem maintenance"/>
    <property type="evidence" value="ECO:0007669"/>
    <property type="project" value="InterPro"/>
</dbReference>
<evidence type="ECO:0000313" key="3">
    <source>
        <dbReference type="EMBL" id="KAD3337359.1"/>
    </source>
</evidence>
<dbReference type="InterPro" id="IPR038088">
    <property type="entry name" value="DELLA_N_sf"/>
</dbReference>
<dbReference type="SMART" id="SM01129">
    <property type="entry name" value="DELLA"/>
    <property type="match status" value="1"/>
</dbReference>
<organism evidence="3 4">
    <name type="scientific">Mikania micrantha</name>
    <name type="common">bitter vine</name>
    <dbReference type="NCBI Taxonomy" id="192012"/>
    <lineage>
        <taxon>Eukaryota</taxon>
        <taxon>Viridiplantae</taxon>
        <taxon>Streptophyta</taxon>
        <taxon>Embryophyta</taxon>
        <taxon>Tracheophyta</taxon>
        <taxon>Spermatophyta</taxon>
        <taxon>Magnoliopsida</taxon>
        <taxon>eudicotyledons</taxon>
        <taxon>Gunneridae</taxon>
        <taxon>Pentapetalae</taxon>
        <taxon>asterids</taxon>
        <taxon>campanulids</taxon>
        <taxon>Asterales</taxon>
        <taxon>Asteraceae</taxon>
        <taxon>Asteroideae</taxon>
        <taxon>Heliantheae alliance</taxon>
        <taxon>Eupatorieae</taxon>
        <taxon>Mikania</taxon>
    </lineage>
</organism>
<protein>
    <submittedName>
        <fullName evidence="3">Uncharacterized protein</fullName>
    </submittedName>
</protein>
<evidence type="ECO:0000259" key="2">
    <source>
        <dbReference type="Pfam" id="PF12041"/>
    </source>
</evidence>
<dbReference type="PANTHER" id="PTHR46033">
    <property type="entry name" value="PROTEIN MAIN-LIKE 2"/>
    <property type="match status" value="1"/>
</dbReference>
<gene>
    <name evidence="3" type="ORF">E3N88_32879</name>
</gene>
<comment type="caution">
    <text evidence="3">The sequence shown here is derived from an EMBL/GenBank/DDBJ whole genome shotgun (WGS) entry which is preliminary data.</text>
</comment>
<feature type="domain" description="Transcriptional factor DELLA N-terminal" evidence="2">
    <location>
        <begin position="2"/>
        <end position="50"/>
    </location>
</feature>
<dbReference type="InterPro" id="IPR019557">
    <property type="entry name" value="AminoTfrase-like_pln_mobile"/>
</dbReference>
<dbReference type="PANTHER" id="PTHR46033:SF8">
    <property type="entry name" value="PROTEIN MAINTENANCE OF MERISTEMS-LIKE"/>
    <property type="match status" value="1"/>
</dbReference>
<proteinExistence type="predicted"/>
<evidence type="ECO:0000259" key="1">
    <source>
        <dbReference type="Pfam" id="PF10536"/>
    </source>
</evidence>
<name>A0A5N6M9N7_9ASTR</name>
<dbReference type="InterPro" id="IPR021914">
    <property type="entry name" value="TF_DELLA_N"/>
</dbReference>
<dbReference type="Pfam" id="PF12041">
    <property type="entry name" value="DELLA"/>
    <property type="match status" value="1"/>
</dbReference>
<keyword evidence="4" id="KW-1185">Reference proteome</keyword>
<sequence>MDMADVAHKLEQLEMVLDEDGILQLSDTIHYNPSDLSGWVQSMLSELNTTGSDLSSSANFDIRESSSTTTMIDFSNNTEVDDRYDLRAIAGGAIFSSNSDEFSNGIKRMKSATAESDVSGLVGKKKAGTHRADYVFQAHDQIRDGGILRIRRADEKLWVYLRKNPITENVLQYIRLAGLASSNVNIGGLIVRLYLHLLKGGVRKLTRFTCHSERNLCKATNINTFEIGGATILLQLWAWERIPSMAPRSFQQIDWNKSYGARWVGPLTFRDTASHVVSTYRSELNSLSEFQFIWRPYDDILHQLPNICRNGQNCWRSQTFLICWHVVEPHQP</sequence>
<dbReference type="OrthoDB" id="666637at2759"/>
<evidence type="ECO:0000313" key="4">
    <source>
        <dbReference type="Proteomes" id="UP000326396"/>
    </source>
</evidence>
<dbReference type="Proteomes" id="UP000326396">
    <property type="component" value="Linkage Group LG6"/>
</dbReference>
<dbReference type="Pfam" id="PF10536">
    <property type="entry name" value="PMD"/>
    <property type="match status" value="1"/>
</dbReference>
<reference evidence="3 4" key="1">
    <citation type="submission" date="2019-05" db="EMBL/GenBank/DDBJ databases">
        <title>Mikania micrantha, genome provides insights into the molecular mechanism of rapid growth.</title>
        <authorList>
            <person name="Liu B."/>
        </authorList>
    </citation>
    <scope>NUCLEOTIDE SEQUENCE [LARGE SCALE GENOMIC DNA]</scope>
    <source>
        <strain evidence="3">NLD-2019</strain>
        <tissue evidence="3">Leaf</tissue>
    </source>
</reference>